<evidence type="ECO:0000259" key="1">
    <source>
        <dbReference type="Pfam" id="PF06172"/>
    </source>
</evidence>
<gene>
    <name evidence="2" type="ORF">SAMN04244550_01532</name>
</gene>
<dbReference type="AlphaFoldDB" id="A0A1G7HQB3"/>
<dbReference type="InterPro" id="IPR014710">
    <property type="entry name" value="RmlC-like_jellyroll"/>
</dbReference>
<dbReference type="InterPro" id="IPR039935">
    <property type="entry name" value="YML079W-like"/>
</dbReference>
<feature type="domain" description="DUF985" evidence="1">
    <location>
        <begin position="6"/>
        <end position="134"/>
    </location>
</feature>
<dbReference type="SUPFAM" id="SSF51182">
    <property type="entry name" value="RmlC-like cupins"/>
    <property type="match status" value="1"/>
</dbReference>
<sequence>MGEADRIIARLGLEPHPEGGWYRQTWVAEAAPGARAAGTAILFLLKAGEASHWHRVDAAEIWHFHAGSPLELRIAAQDSGPVTRLRLGPDVLGAEVVQGIVPAGHWQAARTLGDWTLVGCTVSPGFRFEGFEMAAPGFDIPS</sequence>
<dbReference type="Gene3D" id="2.60.120.10">
    <property type="entry name" value="Jelly Rolls"/>
    <property type="match status" value="1"/>
</dbReference>
<dbReference type="InterPro" id="IPR011051">
    <property type="entry name" value="RmlC_Cupin_sf"/>
</dbReference>
<reference evidence="2 3" key="1">
    <citation type="submission" date="2016-10" db="EMBL/GenBank/DDBJ databases">
        <authorList>
            <person name="de Groot N.N."/>
        </authorList>
    </citation>
    <scope>NUCLEOTIDE SEQUENCE [LARGE SCALE GENOMIC DNA]</scope>
    <source>
        <strain evidence="3">DSM 938 / 37b4</strain>
    </source>
</reference>
<accession>A0A1G7HQB3</accession>
<proteinExistence type="predicted"/>
<dbReference type="PANTHER" id="PTHR33387">
    <property type="entry name" value="RMLC-LIKE JELLY ROLL FOLD PROTEIN"/>
    <property type="match status" value="1"/>
</dbReference>
<organism evidence="2 3">
    <name type="scientific">Rhodobacter capsulatus</name>
    <name type="common">Rhodopseudomonas capsulata</name>
    <dbReference type="NCBI Taxonomy" id="1061"/>
    <lineage>
        <taxon>Bacteria</taxon>
        <taxon>Pseudomonadati</taxon>
        <taxon>Pseudomonadota</taxon>
        <taxon>Alphaproteobacteria</taxon>
        <taxon>Rhodobacterales</taxon>
        <taxon>Rhodobacter group</taxon>
        <taxon>Rhodobacter</taxon>
    </lineage>
</organism>
<dbReference type="InterPro" id="IPR009327">
    <property type="entry name" value="Cupin_DUF985"/>
</dbReference>
<dbReference type="Proteomes" id="UP000183812">
    <property type="component" value="Unassembled WGS sequence"/>
</dbReference>
<name>A0A1G7HQB3_RHOCA</name>
<dbReference type="OrthoDB" id="9798288at2"/>
<dbReference type="CDD" id="cd06121">
    <property type="entry name" value="cupin_YML079wp"/>
    <property type="match status" value="1"/>
</dbReference>
<dbReference type="Pfam" id="PF06172">
    <property type="entry name" value="Cupin_5"/>
    <property type="match status" value="1"/>
</dbReference>
<dbReference type="EMBL" id="FNAY01000006">
    <property type="protein sequence ID" value="SDF02600.1"/>
    <property type="molecule type" value="Genomic_DNA"/>
</dbReference>
<evidence type="ECO:0000313" key="2">
    <source>
        <dbReference type="EMBL" id="SDF02600.1"/>
    </source>
</evidence>
<dbReference type="PANTHER" id="PTHR33387:SF3">
    <property type="entry name" value="DUF985 DOMAIN-CONTAINING PROTEIN"/>
    <property type="match status" value="1"/>
</dbReference>
<dbReference type="RefSeq" id="WP_074553381.1">
    <property type="nucleotide sequence ID" value="NZ_CP119563.1"/>
</dbReference>
<protein>
    <recommendedName>
        <fullName evidence="1">DUF985 domain-containing protein</fullName>
    </recommendedName>
</protein>
<evidence type="ECO:0000313" key="3">
    <source>
        <dbReference type="Proteomes" id="UP000183812"/>
    </source>
</evidence>